<feature type="compositionally biased region" description="Low complexity" evidence="7">
    <location>
        <begin position="313"/>
        <end position="325"/>
    </location>
</feature>
<feature type="region of interest" description="Disordered" evidence="7">
    <location>
        <begin position="196"/>
        <end position="266"/>
    </location>
</feature>
<comment type="cofactor">
    <cofactor evidence="1 6">
        <name>(R)-lipoate</name>
        <dbReference type="ChEBI" id="CHEBI:83088"/>
    </cofactor>
</comment>
<comment type="similarity">
    <text evidence="2 6">Belongs to the 2-oxoacid dehydrogenase family.</text>
</comment>
<feature type="region of interest" description="Disordered" evidence="7">
    <location>
        <begin position="309"/>
        <end position="333"/>
    </location>
</feature>
<protein>
    <recommendedName>
        <fullName evidence="6">Dihydrolipoamide acetyltransferase component of pyruvate dehydrogenase complex</fullName>
        <ecNumber evidence="6">2.3.1.-</ecNumber>
    </recommendedName>
</protein>
<dbReference type="EC" id="2.3.1.-" evidence="6"/>
<dbReference type="SUPFAM" id="SSF51230">
    <property type="entry name" value="Single hybrid motif"/>
    <property type="match status" value="2"/>
</dbReference>
<feature type="domain" description="Lipoyl-binding" evidence="8">
    <location>
        <begin position="122"/>
        <end position="197"/>
    </location>
</feature>
<dbReference type="PROSITE" id="PS51826">
    <property type="entry name" value="PSBD"/>
    <property type="match status" value="1"/>
</dbReference>
<dbReference type="PANTHER" id="PTHR43178:SF5">
    <property type="entry name" value="LIPOAMIDE ACYLTRANSFERASE COMPONENT OF BRANCHED-CHAIN ALPHA-KETO ACID DEHYDROGENASE COMPLEX, MITOCHONDRIAL"/>
    <property type="match status" value="1"/>
</dbReference>
<dbReference type="EMBL" id="JADBGI010000007">
    <property type="protein sequence ID" value="MBE2999044.1"/>
    <property type="molecule type" value="Genomic_DNA"/>
</dbReference>
<dbReference type="RefSeq" id="WP_193121678.1">
    <property type="nucleotide sequence ID" value="NZ_JADBGI010000007.1"/>
</dbReference>
<dbReference type="Gene3D" id="4.10.320.10">
    <property type="entry name" value="E3-binding domain"/>
    <property type="match status" value="1"/>
</dbReference>
<evidence type="ECO:0000259" key="9">
    <source>
        <dbReference type="PROSITE" id="PS51826"/>
    </source>
</evidence>
<comment type="caution">
    <text evidence="10">The sequence shown here is derived from an EMBL/GenBank/DDBJ whole genome shotgun (WGS) entry which is preliminary data.</text>
</comment>
<feature type="domain" description="Lipoyl-binding" evidence="8">
    <location>
        <begin position="2"/>
        <end position="77"/>
    </location>
</feature>
<name>A0ABR9P5E0_9ACTN</name>
<dbReference type="InterPro" id="IPR014276">
    <property type="entry name" value="2-oxoglutarate_DH_E2"/>
</dbReference>
<evidence type="ECO:0000256" key="1">
    <source>
        <dbReference type="ARBA" id="ARBA00001938"/>
    </source>
</evidence>
<feature type="region of interest" description="Disordered" evidence="7">
    <location>
        <begin position="80"/>
        <end position="128"/>
    </location>
</feature>
<dbReference type="Pfam" id="PF00364">
    <property type="entry name" value="Biotin_lipoyl"/>
    <property type="match status" value="2"/>
</dbReference>
<dbReference type="PANTHER" id="PTHR43178">
    <property type="entry name" value="DIHYDROLIPOAMIDE ACETYLTRANSFERASE COMPONENT OF PYRUVATE DEHYDROGENASE COMPLEX"/>
    <property type="match status" value="1"/>
</dbReference>
<evidence type="ECO:0000256" key="3">
    <source>
        <dbReference type="ARBA" id="ARBA00022679"/>
    </source>
</evidence>
<dbReference type="PROSITE" id="PS00189">
    <property type="entry name" value="LIPOYL"/>
    <property type="match status" value="2"/>
</dbReference>
<feature type="domain" description="Peripheral subunit-binding (PSBD)" evidence="9">
    <location>
        <begin position="271"/>
        <end position="308"/>
    </location>
</feature>
<keyword evidence="3 6" id="KW-0808">Transferase</keyword>
<dbReference type="Gene3D" id="3.30.559.10">
    <property type="entry name" value="Chloramphenicol acetyltransferase-like domain"/>
    <property type="match status" value="1"/>
</dbReference>
<keyword evidence="5 6" id="KW-0012">Acyltransferase</keyword>
<gene>
    <name evidence="10" type="primary">sucB</name>
    <name evidence="10" type="ORF">IDM40_10075</name>
</gene>
<dbReference type="InterPro" id="IPR001078">
    <property type="entry name" value="2-oxoacid_DH_actylTfrase"/>
</dbReference>
<evidence type="ECO:0000256" key="6">
    <source>
        <dbReference type="RuleBase" id="RU003423"/>
    </source>
</evidence>
<dbReference type="PROSITE" id="PS50968">
    <property type="entry name" value="BIOTINYL_LIPOYL"/>
    <property type="match status" value="2"/>
</dbReference>
<dbReference type="InterPro" id="IPR011053">
    <property type="entry name" value="Single_hybrid_motif"/>
</dbReference>
<evidence type="ECO:0000256" key="5">
    <source>
        <dbReference type="ARBA" id="ARBA00023315"/>
    </source>
</evidence>
<sequence length="567" mass="59137">MPTSVSMPALGESVTEGTVTQWLKNVGDTVEVDEPLLEVSTDKVDTEIPSPVAGVLSKILVDEDETVDIGAEIAVIGGEGEEADAPAEPAAESAPEPEPEQASEPEPEPEPAPASSSSEGPTTSVTMPALGESVTEGTVTQWLKSVGDTVEVDEPLLEVSTDKVDTEIPSPVAGVLSKILVDEDETVDIGAEIAVIGGEGDQPPMDSEAPAPARTEPTPEPKTEEPKEEPKEPAPAPASEEKKDGSGPSVDVETLSGTGQSSGTDAVGEAYVTPLVRKLATEHGVDLNRVEGTGVGGRVRKQDVLRAAEEQKSAAAPAASSAPRKVAADTSLRGKTEKLSRLRQSIADRMVESQRIAATTTQVVEVDVSKIANLRKRVTERDGSAPDFFAFFALATVEALRVHPKLNAVVDGDKQQVTYHDVENLAVSVDTERGLLAPVVKDAGSQNLTGLARTVTDLSERAHTGALGPDELTGGTFTIAESGATGALFDTPIINQPQVAALGTGAVVKRPVVVEDAMAGEVIAVRSMVYLSLGHDQRLIDSADGGRFLQAVKERLEEGAFESELGL</sequence>
<dbReference type="InterPro" id="IPR050743">
    <property type="entry name" value="2-oxoacid_DH_E2_comp"/>
</dbReference>
<evidence type="ECO:0000256" key="4">
    <source>
        <dbReference type="ARBA" id="ARBA00022823"/>
    </source>
</evidence>
<dbReference type="CDD" id="cd06849">
    <property type="entry name" value="lipoyl_domain"/>
    <property type="match status" value="2"/>
</dbReference>
<feature type="compositionally biased region" description="Basic and acidic residues" evidence="7">
    <location>
        <begin position="217"/>
        <end position="232"/>
    </location>
</feature>
<accession>A0ABR9P5E0</accession>
<evidence type="ECO:0000313" key="10">
    <source>
        <dbReference type="EMBL" id="MBE2999044.1"/>
    </source>
</evidence>
<proteinExistence type="inferred from homology"/>
<dbReference type="InterPro" id="IPR003016">
    <property type="entry name" value="2-oxoA_DH_lipoyl-BS"/>
</dbReference>
<organism evidence="10 11">
    <name type="scientific">Nocardiopsis coralli</name>
    <dbReference type="NCBI Taxonomy" id="2772213"/>
    <lineage>
        <taxon>Bacteria</taxon>
        <taxon>Bacillati</taxon>
        <taxon>Actinomycetota</taxon>
        <taxon>Actinomycetes</taxon>
        <taxon>Streptosporangiales</taxon>
        <taxon>Nocardiopsidaceae</taxon>
        <taxon>Nocardiopsis</taxon>
    </lineage>
</organism>
<keyword evidence="4 6" id="KW-0450">Lipoyl</keyword>
<reference evidence="10 11" key="1">
    <citation type="submission" date="2020-09" db="EMBL/GenBank/DDBJ databases">
        <title>Diversity and distribution of actinomycetes associated with coral in the coast of Hainan.</title>
        <authorList>
            <person name="Li F."/>
        </authorList>
    </citation>
    <scope>NUCLEOTIDE SEQUENCE [LARGE SCALE GENOMIC DNA]</scope>
    <source>
        <strain evidence="10 11">HNM0947</strain>
    </source>
</reference>
<evidence type="ECO:0000313" key="11">
    <source>
        <dbReference type="Proteomes" id="UP000806528"/>
    </source>
</evidence>
<evidence type="ECO:0000256" key="2">
    <source>
        <dbReference type="ARBA" id="ARBA00007317"/>
    </source>
</evidence>
<dbReference type="InterPro" id="IPR036625">
    <property type="entry name" value="E3-bd_dom_sf"/>
</dbReference>
<dbReference type="InterPro" id="IPR000089">
    <property type="entry name" value="Biotin_lipoyl"/>
</dbReference>
<dbReference type="Gene3D" id="2.40.50.100">
    <property type="match status" value="2"/>
</dbReference>
<feature type="compositionally biased region" description="Acidic residues" evidence="7">
    <location>
        <begin position="95"/>
        <end position="109"/>
    </location>
</feature>
<dbReference type="SUPFAM" id="SSF52777">
    <property type="entry name" value="CoA-dependent acyltransferases"/>
    <property type="match status" value="1"/>
</dbReference>
<keyword evidence="11" id="KW-1185">Reference proteome</keyword>
<dbReference type="Pfam" id="PF02817">
    <property type="entry name" value="E3_binding"/>
    <property type="match status" value="1"/>
</dbReference>
<dbReference type="NCBIfam" id="TIGR02927">
    <property type="entry name" value="SucB_Actino"/>
    <property type="match status" value="1"/>
</dbReference>
<evidence type="ECO:0000259" key="8">
    <source>
        <dbReference type="PROSITE" id="PS50968"/>
    </source>
</evidence>
<dbReference type="InterPro" id="IPR023213">
    <property type="entry name" value="CAT-like_dom_sf"/>
</dbReference>
<dbReference type="Pfam" id="PF00198">
    <property type="entry name" value="2-oxoacid_dh"/>
    <property type="match status" value="1"/>
</dbReference>
<feature type="compositionally biased region" description="Polar residues" evidence="7">
    <location>
        <begin position="255"/>
        <end position="264"/>
    </location>
</feature>
<evidence type="ECO:0000256" key="7">
    <source>
        <dbReference type="SAM" id="MobiDB-lite"/>
    </source>
</evidence>
<dbReference type="Proteomes" id="UP000806528">
    <property type="component" value="Unassembled WGS sequence"/>
</dbReference>
<dbReference type="InterPro" id="IPR004167">
    <property type="entry name" value="PSBD"/>
</dbReference>
<dbReference type="SUPFAM" id="SSF47005">
    <property type="entry name" value="Peripheral subunit-binding domain of 2-oxo acid dehydrogenase complex"/>
    <property type="match status" value="1"/>
</dbReference>